<comment type="caution">
    <text evidence="3">The sequence shown here is derived from an EMBL/GenBank/DDBJ whole genome shotgun (WGS) entry which is preliminary data.</text>
</comment>
<dbReference type="PANTHER" id="PTHR43686">
    <property type="entry name" value="SULFURTRANSFERASE-RELATED"/>
    <property type="match status" value="1"/>
</dbReference>
<dbReference type="Proteomes" id="UP000593567">
    <property type="component" value="Unassembled WGS sequence"/>
</dbReference>
<gene>
    <name evidence="3" type="ORF">EB796_010739</name>
</gene>
<keyword evidence="4" id="KW-1185">Reference proteome</keyword>
<evidence type="ECO:0000256" key="1">
    <source>
        <dbReference type="SAM" id="SignalP"/>
    </source>
</evidence>
<evidence type="ECO:0000313" key="4">
    <source>
        <dbReference type="Proteomes" id="UP000593567"/>
    </source>
</evidence>
<protein>
    <recommendedName>
        <fullName evidence="2">tRNA(Ile)-lysidine/2-thiocytidine synthase N-terminal domain-containing protein</fullName>
    </recommendedName>
</protein>
<feature type="signal peptide" evidence="1">
    <location>
        <begin position="1"/>
        <end position="16"/>
    </location>
</feature>
<organism evidence="3 4">
    <name type="scientific">Bugula neritina</name>
    <name type="common">Brown bryozoan</name>
    <name type="synonym">Sertularia neritina</name>
    <dbReference type="NCBI Taxonomy" id="10212"/>
    <lineage>
        <taxon>Eukaryota</taxon>
        <taxon>Metazoa</taxon>
        <taxon>Spiralia</taxon>
        <taxon>Lophotrochozoa</taxon>
        <taxon>Bryozoa</taxon>
        <taxon>Gymnolaemata</taxon>
        <taxon>Cheilostomatida</taxon>
        <taxon>Flustrina</taxon>
        <taxon>Buguloidea</taxon>
        <taxon>Bugulidae</taxon>
        <taxon>Bugula</taxon>
    </lineage>
</organism>
<dbReference type="SUPFAM" id="SSF52402">
    <property type="entry name" value="Adenine nucleotide alpha hydrolases-like"/>
    <property type="match status" value="1"/>
</dbReference>
<sequence length="396" mass="44209">MFADTQLLWFLLPSEATELLLGTLSLPLIDKPVFEPPAYKLPVKDEQSVIRASRRPSPRILESDLPSSHSGVGFFLPTNTASSGALSSPIAQEVKPATISSSVAFLNTKDEDEKLAATRLPSPWKKVPKYIISVLIKTIDDFKMINNGDRILICLSGGKDSLSLLHAMKQYQFVAKSKGVEFSLGAVTVDPGSSAYDPRPLIPYLAQLDLPYFYEEQGIMKQAGELEGGCDSICSFCSRMKRGRIYKCARDNGYNVLALGQHLDDLAESFLMSVFHNGLLRTMKAHYTVAEGDLRVIRPLVYLREKSLRDFAETEKLPIIAENCPACFEQPKERHRIKQLLASQEIMFPDLFKSLLSSLRPLMALNSSEKTLFNELMKSPSLSRITSIKEDSLQRQ</sequence>
<reference evidence="3" key="1">
    <citation type="submission" date="2020-06" db="EMBL/GenBank/DDBJ databases">
        <title>Draft genome of Bugula neritina, a colonial animal packing powerful symbionts and potential medicines.</title>
        <authorList>
            <person name="Rayko M."/>
        </authorList>
    </citation>
    <scope>NUCLEOTIDE SEQUENCE [LARGE SCALE GENOMIC DNA]</scope>
    <source>
        <strain evidence="3">Kwan_BN1</strain>
    </source>
</reference>
<keyword evidence="1" id="KW-0732">Signal</keyword>
<proteinExistence type="predicted"/>
<dbReference type="Gene3D" id="3.40.50.620">
    <property type="entry name" value="HUPs"/>
    <property type="match status" value="1"/>
</dbReference>
<accession>A0A7J7JYA3</accession>
<dbReference type="OrthoDB" id="420046at2759"/>
<evidence type="ECO:0000259" key="2">
    <source>
        <dbReference type="Pfam" id="PF01171"/>
    </source>
</evidence>
<dbReference type="CDD" id="cd24138">
    <property type="entry name" value="TtcA-like"/>
    <property type="match status" value="1"/>
</dbReference>
<feature type="chain" id="PRO_5029802061" description="tRNA(Ile)-lysidine/2-thiocytidine synthase N-terminal domain-containing protein" evidence="1">
    <location>
        <begin position="17"/>
        <end position="396"/>
    </location>
</feature>
<evidence type="ECO:0000313" key="3">
    <source>
        <dbReference type="EMBL" id="KAF6030947.1"/>
    </source>
</evidence>
<dbReference type="EMBL" id="VXIV02001652">
    <property type="protein sequence ID" value="KAF6030947.1"/>
    <property type="molecule type" value="Genomic_DNA"/>
</dbReference>
<dbReference type="InterPro" id="IPR014729">
    <property type="entry name" value="Rossmann-like_a/b/a_fold"/>
</dbReference>
<name>A0A7J7JYA3_BUGNE</name>
<dbReference type="AlphaFoldDB" id="A0A7J7JYA3"/>
<dbReference type="Pfam" id="PF01171">
    <property type="entry name" value="ATP_bind_3"/>
    <property type="match status" value="1"/>
</dbReference>
<dbReference type="PANTHER" id="PTHR43686:SF1">
    <property type="entry name" value="AMINOTRAN_5 DOMAIN-CONTAINING PROTEIN"/>
    <property type="match status" value="1"/>
</dbReference>
<feature type="domain" description="tRNA(Ile)-lysidine/2-thiocytidine synthase N-terminal" evidence="2">
    <location>
        <begin position="151"/>
        <end position="320"/>
    </location>
</feature>
<dbReference type="InterPro" id="IPR011063">
    <property type="entry name" value="TilS/TtcA_N"/>
</dbReference>